<dbReference type="Proteomes" id="UP000198855">
    <property type="component" value="Unassembled WGS sequence"/>
</dbReference>
<sequence length="66" mass="7352">MRSRIPLGSTKHKYITRQIKACFFVFGEAHKGANPDSVRADGMKWRSTASESTAKSPRRVSLSAIK</sequence>
<name>A0A1I2B1B6_9BACL</name>
<feature type="region of interest" description="Disordered" evidence="1">
    <location>
        <begin position="32"/>
        <end position="66"/>
    </location>
</feature>
<keyword evidence="3" id="KW-1185">Reference proteome</keyword>
<reference evidence="3" key="1">
    <citation type="submission" date="2016-10" db="EMBL/GenBank/DDBJ databases">
        <authorList>
            <person name="Varghese N."/>
            <person name="Submissions S."/>
        </authorList>
    </citation>
    <scope>NUCLEOTIDE SEQUENCE [LARGE SCALE GENOMIC DNA]</scope>
    <source>
        <strain evidence="3">CGMCC 1.10784</strain>
    </source>
</reference>
<organism evidence="2 3">
    <name type="scientific">Paenibacillus catalpae</name>
    <dbReference type="NCBI Taxonomy" id="1045775"/>
    <lineage>
        <taxon>Bacteria</taxon>
        <taxon>Bacillati</taxon>
        <taxon>Bacillota</taxon>
        <taxon>Bacilli</taxon>
        <taxon>Bacillales</taxon>
        <taxon>Paenibacillaceae</taxon>
        <taxon>Paenibacillus</taxon>
    </lineage>
</organism>
<feature type="compositionally biased region" description="Basic and acidic residues" evidence="1">
    <location>
        <begin position="32"/>
        <end position="44"/>
    </location>
</feature>
<evidence type="ECO:0000313" key="3">
    <source>
        <dbReference type="Proteomes" id="UP000198855"/>
    </source>
</evidence>
<evidence type="ECO:0000313" key="2">
    <source>
        <dbReference type="EMBL" id="SFE49954.1"/>
    </source>
</evidence>
<gene>
    <name evidence="2" type="ORF">SAMN05216378_3335</name>
</gene>
<protein>
    <submittedName>
        <fullName evidence="2">Uncharacterized protein</fullName>
    </submittedName>
</protein>
<proteinExistence type="predicted"/>
<evidence type="ECO:0000256" key="1">
    <source>
        <dbReference type="SAM" id="MobiDB-lite"/>
    </source>
</evidence>
<accession>A0A1I2B1B6</accession>
<dbReference type="EMBL" id="FOMT01000003">
    <property type="protein sequence ID" value="SFE49954.1"/>
    <property type="molecule type" value="Genomic_DNA"/>
</dbReference>
<dbReference type="AlphaFoldDB" id="A0A1I2B1B6"/>